<name>A0A4V2MI80_9SPHI</name>
<accession>A0A4V2MI80</accession>
<reference evidence="2 3" key="1">
    <citation type="submission" date="2019-02" db="EMBL/GenBank/DDBJ databases">
        <title>Pedobacter sp. RP-1-13 sp. nov., isolated from Arctic soil.</title>
        <authorList>
            <person name="Dahal R.H."/>
        </authorList>
    </citation>
    <scope>NUCLEOTIDE SEQUENCE [LARGE SCALE GENOMIC DNA]</scope>
    <source>
        <strain evidence="2 3">RP-1-13</strain>
    </source>
</reference>
<feature type="chain" id="PRO_5020542152" evidence="1">
    <location>
        <begin position="23"/>
        <end position="293"/>
    </location>
</feature>
<dbReference type="InterPro" id="IPR019861">
    <property type="entry name" value="PorP/SprF_Bacteroidetes"/>
</dbReference>
<organism evidence="2 3">
    <name type="scientific">Pedobacter frigiditerrae</name>
    <dbReference type="NCBI Taxonomy" id="2530452"/>
    <lineage>
        <taxon>Bacteria</taxon>
        <taxon>Pseudomonadati</taxon>
        <taxon>Bacteroidota</taxon>
        <taxon>Sphingobacteriia</taxon>
        <taxon>Sphingobacteriales</taxon>
        <taxon>Sphingobacteriaceae</taxon>
        <taxon>Pedobacter</taxon>
    </lineage>
</organism>
<evidence type="ECO:0000313" key="2">
    <source>
        <dbReference type="EMBL" id="TCC89346.1"/>
    </source>
</evidence>
<dbReference type="EMBL" id="SJSK01000004">
    <property type="protein sequence ID" value="TCC89346.1"/>
    <property type="molecule type" value="Genomic_DNA"/>
</dbReference>
<feature type="signal peptide" evidence="1">
    <location>
        <begin position="1"/>
        <end position="22"/>
    </location>
</feature>
<protein>
    <submittedName>
        <fullName evidence="2">Type IX secretion system membrane protein PorP/SprF</fullName>
    </submittedName>
</protein>
<dbReference type="AlphaFoldDB" id="A0A4V2MI80"/>
<dbReference type="NCBIfam" id="TIGR03519">
    <property type="entry name" value="T9SS_PorP_fam"/>
    <property type="match status" value="1"/>
</dbReference>
<keyword evidence="3" id="KW-1185">Reference proteome</keyword>
<comment type="caution">
    <text evidence="2">The sequence shown here is derived from an EMBL/GenBank/DDBJ whole genome shotgun (WGS) entry which is preliminary data.</text>
</comment>
<gene>
    <name evidence="2" type="ORF">EZ428_16760</name>
</gene>
<evidence type="ECO:0000313" key="3">
    <source>
        <dbReference type="Proteomes" id="UP000292884"/>
    </source>
</evidence>
<sequence>MKKFVLYVPVLMVLLLCSNSFAQLNPLSAQYFNNLYLGNPAYAGQEKGLTVNMSFRKQWSNIPGSPLVQNLTADYSKNKVGLGLNVSFDKAGLQRQTRVVGTYAYHLPLNDANQQLHFGISFGFMNQRLADNEIVGNTNDPLTANYNQRETYMDGDFGLAYSSTKLKVEAALPNLKKFFKRNEIKLADYSTFYSAISYKISISEGVDGIGVEPKLAYRGIKGFDNVLDAGTQLTLANRQVIIMGMYHSSKSASFGLGLDYKGNYLINGSYTTQTAGLSNYTNGSFEINLRARF</sequence>
<proteinExistence type="predicted"/>
<dbReference type="Proteomes" id="UP000292884">
    <property type="component" value="Unassembled WGS sequence"/>
</dbReference>
<keyword evidence="1" id="KW-0732">Signal</keyword>
<evidence type="ECO:0000256" key="1">
    <source>
        <dbReference type="SAM" id="SignalP"/>
    </source>
</evidence>
<dbReference type="RefSeq" id="WP_131554333.1">
    <property type="nucleotide sequence ID" value="NZ_SJSK01000004.1"/>
</dbReference>
<dbReference type="Pfam" id="PF11751">
    <property type="entry name" value="PorP_SprF"/>
    <property type="match status" value="1"/>
</dbReference>
<dbReference type="OrthoDB" id="891773at2"/>